<proteinExistence type="predicted"/>
<evidence type="ECO:0000313" key="3">
    <source>
        <dbReference type="Proteomes" id="UP000054270"/>
    </source>
</evidence>
<reference evidence="3" key="1">
    <citation type="submission" date="2014-04" db="EMBL/GenBank/DDBJ databases">
        <title>Evolutionary Origins and Diversification of the Mycorrhizal Mutualists.</title>
        <authorList>
            <consortium name="DOE Joint Genome Institute"/>
            <consortium name="Mycorrhizal Genomics Consortium"/>
            <person name="Kohler A."/>
            <person name="Kuo A."/>
            <person name="Nagy L.G."/>
            <person name="Floudas D."/>
            <person name="Copeland A."/>
            <person name="Barry K.W."/>
            <person name="Cichocki N."/>
            <person name="Veneault-Fourrey C."/>
            <person name="LaButti K."/>
            <person name="Lindquist E.A."/>
            <person name="Lipzen A."/>
            <person name="Lundell T."/>
            <person name="Morin E."/>
            <person name="Murat C."/>
            <person name="Riley R."/>
            <person name="Ohm R."/>
            <person name="Sun H."/>
            <person name="Tunlid A."/>
            <person name="Henrissat B."/>
            <person name="Grigoriev I.V."/>
            <person name="Hibbett D.S."/>
            <person name="Martin F."/>
        </authorList>
    </citation>
    <scope>NUCLEOTIDE SEQUENCE [LARGE SCALE GENOMIC DNA]</scope>
    <source>
        <strain evidence="3">FD-334 SS-4</strain>
    </source>
</reference>
<dbReference type="AlphaFoldDB" id="A0A0D2PXN0"/>
<gene>
    <name evidence="2" type="ORF">HYPSUDRAFT_200687</name>
</gene>
<keyword evidence="3" id="KW-1185">Reference proteome</keyword>
<protein>
    <submittedName>
        <fullName evidence="2">Uncharacterized protein</fullName>
    </submittedName>
</protein>
<feature type="region of interest" description="Disordered" evidence="1">
    <location>
        <begin position="114"/>
        <end position="145"/>
    </location>
</feature>
<evidence type="ECO:0000313" key="2">
    <source>
        <dbReference type="EMBL" id="KJA24170.1"/>
    </source>
</evidence>
<feature type="compositionally biased region" description="Acidic residues" evidence="1">
    <location>
        <begin position="134"/>
        <end position="145"/>
    </location>
</feature>
<feature type="region of interest" description="Disordered" evidence="1">
    <location>
        <begin position="195"/>
        <end position="227"/>
    </location>
</feature>
<organism evidence="2 3">
    <name type="scientific">Hypholoma sublateritium (strain FD-334 SS-4)</name>
    <dbReference type="NCBI Taxonomy" id="945553"/>
    <lineage>
        <taxon>Eukaryota</taxon>
        <taxon>Fungi</taxon>
        <taxon>Dikarya</taxon>
        <taxon>Basidiomycota</taxon>
        <taxon>Agaricomycotina</taxon>
        <taxon>Agaricomycetes</taxon>
        <taxon>Agaricomycetidae</taxon>
        <taxon>Agaricales</taxon>
        <taxon>Agaricineae</taxon>
        <taxon>Strophariaceae</taxon>
        <taxon>Hypholoma</taxon>
    </lineage>
</organism>
<feature type="region of interest" description="Disordered" evidence="1">
    <location>
        <begin position="1"/>
        <end position="59"/>
    </location>
</feature>
<dbReference type="EMBL" id="KN817538">
    <property type="protein sequence ID" value="KJA24170.1"/>
    <property type="molecule type" value="Genomic_DNA"/>
</dbReference>
<feature type="compositionally biased region" description="Polar residues" evidence="1">
    <location>
        <begin position="27"/>
        <end position="39"/>
    </location>
</feature>
<sequence length="247" mass="27094">MTSTVAGDSPDLHVSDPMDPDAVGDTTLGNVSTEAQVNFGSERKSRGLPSRPGLPKFDRTFWADNDRASTQIQTISQSSSNIPKTIQEIDKLLDEVGVDLLPFTASEKISEWKNSTIEADKEPKDEEQAHENEQADSTDIDESEPQFDVNGHRIKFHQETPWSAILEYIEEPVPDYYTWAHAKHWEDGPVAGDFSDKSIAVPGPTDSASHLSRKSTVAEGDSSAEGDYLDDLSLSVTQFSILQGIDG</sequence>
<accession>A0A0D2PXN0</accession>
<feature type="compositionally biased region" description="Basic and acidic residues" evidence="1">
    <location>
        <begin position="118"/>
        <end position="133"/>
    </location>
</feature>
<dbReference type="Proteomes" id="UP000054270">
    <property type="component" value="Unassembled WGS sequence"/>
</dbReference>
<evidence type="ECO:0000256" key="1">
    <source>
        <dbReference type="SAM" id="MobiDB-lite"/>
    </source>
</evidence>
<name>A0A0D2PXN0_HYPSF</name>